<dbReference type="RefSeq" id="XP_002418272.1">
    <property type="nucleotide sequence ID" value="XM_002418227.1"/>
</dbReference>
<feature type="compositionally biased region" description="Basic and acidic residues" evidence="13">
    <location>
        <begin position="2275"/>
        <end position="2315"/>
    </location>
</feature>
<evidence type="ECO:0000256" key="1">
    <source>
        <dbReference type="ARBA" id="ARBA00000885"/>
    </source>
</evidence>
<dbReference type="SUPFAM" id="SSF56204">
    <property type="entry name" value="Hect, E3 ligase catalytic domain"/>
    <property type="match status" value="1"/>
</dbReference>
<dbReference type="Gene3D" id="3.30.2410.10">
    <property type="entry name" value="Hect, E3 ligase catalytic domain"/>
    <property type="match status" value="1"/>
</dbReference>
<dbReference type="PANTHER" id="PTHR11254:SF67">
    <property type="entry name" value="E3 UBIQUITIN-PROTEIN LIGASE HUWE1"/>
    <property type="match status" value="1"/>
</dbReference>
<dbReference type="GeneID" id="8045830"/>
<dbReference type="Pfam" id="PF00632">
    <property type="entry name" value="HECT"/>
    <property type="match status" value="1"/>
</dbReference>
<dbReference type="GO" id="GO:0051028">
    <property type="term" value="P:mRNA transport"/>
    <property type="evidence" value="ECO:0007669"/>
    <property type="project" value="UniProtKB-KW"/>
</dbReference>
<dbReference type="Proteomes" id="UP000002605">
    <property type="component" value="Chromosome 2"/>
</dbReference>
<dbReference type="PROSITE" id="PS50237">
    <property type="entry name" value="HECT"/>
    <property type="match status" value="1"/>
</dbReference>
<dbReference type="FunFam" id="3.30.2410.10:FF:000004">
    <property type="entry name" value="E3 ubiquitin-protein ligase HUWE1, variant"/>
    <property type="match status" value="1"/>
</dbReference>
<dbReference type="InterPro" id="IPR010309">
    <property type="entry name" value="E3_Ub_ligase_DUF908"/>
</dbReference>
<proteinExistence type="inferred from homology"/>
<dbReference type="GO" id="GO:0005737">
    <property type="term" value="C:cytoplasm"/>
    <property type="evidence" value="ECO:0007669"/>
    <property type="project" value="TreeGrafter"/>
</dbReference>
<dbReference type="Pfam" id="PF06012">
    <property type="entry name" value="DUF908"/>
    <property type="match status" value="1"/>
</dbReference>
<dbReference type="EMBL" id="FM992689">
    <property type="protein sequence ID" value="CAX43572.1"/>
    <property type="molecule type" value="Genomic_DNA"/>
</dbReference>
<dbReference type="InterPro" id="IPR035983">
    <property type="entry name" value="Hect_E3_ubiquitin_ligase"/>
</dbReference>
<reference evidence="16 17" key="1">
    <citation type="journal article" date="2009" name="Genome Res.">
        <title>Comparative genomics of the fungal pathogens Candida dubliniensis and Candida albicans.</title>
        <authorList>
            <person name="Jackson A.P."/>
            <person name="Gamble J.A."/>
            <person name="Yeomans T."/>
            <person name="Moran G.P."/>
            <person name="Saunders D."/>
            <person name="Harris D."/>
            <person name="Aslett M."/>
            <person name="Barrell J.F."/>
            <person name="Butler G."/>
            <person name="Citiulo F."/>
            <person name="Coleman D.C."/>
            <person name="de Groot P.W.J."/>
            <person name="Goodwin T.J."/>
            <person name="Quail M.A."/>
            <person name="McQuillan J."/>
            <person name="Munro C.A."/>
            <person name="Pain A."/>
            <person name="Poulter R.T."/>
            <person name="Rajandream M.A."/>
            <person name="Renauld H."/>
            <person name="Spiering M.J."/>
            <person name="Tivey A."/>
            <person name="Gow N.A.R."/>
            <person name="Barrell B."/>
            <person name="Sullivan D.J."/>
            <person name="Berriman M."/>
        </authorList>
    </citation>
    <scope>NUCLEOTIDE SEQUENCE [LARGE SCALE GENOMIC DNA]</scope>
    <source>
        <strain evidence="17">CD36 / ATCC MYA-646 / CBS 7987 / NCPF 3949 / NRRL Y-17841</strain>
    </source>
</reference>
<evidence type="ECO:0000256" key="12">
    <source>
        <dbReference type="PROSITE-ProRule" id="PRU00104"/>
    </source>
</evidence>
<keyword evidence="6" id="KW-0808">Transferase</keyword>
<comment type="subcellular location">
    <subcellularLocation>
        <location evidence="2">Nucleus</location>
    </subcellularLocation>
</comment>
<comment type="pathway">
    <text evidence="3">Protein modification; protein ubiquitination.</text>
</comment>
<evidence type="ECO:0000256" key="8">
    <source>
        <dbReference type="ARBA" id="ARBA00022816"/>
    </source>
</evidence>
<dbReference type="CGD" id="CAL0000164048">
    <property type="gene designation" value="Cd36_17950"/>
</dbReference>
<evidence type="ECO:0000256" key="10">
    <source>
        <dbReference type="ARBA" id="ARBA00034494"/>
    </source>
</evidence>
<evidence type="ECO:0000256" key="6">
    <source>
        <dbReference type="ARBA" id="ARBA00022679"/>
    </source>
</evidence>
<dbReference type="InterPro" id="IPR000569">
    <property type="entry name" value="HECT_dom"/>
</dbReference>
<evidence type="ECO:0000256" key="4">
    <source>
        <dbReference type="ARBA" id="ARBA00012485"/>
    </source>
</evidence>
<evidence type="ECO:0000313" key="17">
    <source>
        <dbReference type="Proteomes" id="UP000002605"/>
    </source>
</evidence>
<dbReference type="SUPFAM" id="SSF48371">
    <property type="entry name" value="ARM repeat"/>
    <property type="match status" value="1"/>
</dbReference>
<dbReference type="InterPro" id="IPR050409">
    <property type="entry name" value="E3_ubiq-protein_ligase"/>
</dbReference>
<gene>
    <name evidence="15" type="ordered locus">Cd36_17950</name>
    <name evidence="16" type="ORF">CD36_17950</name>
</gene>
<feature type="region of interest" description="Disordered" evidence="13">
    <location>
        <begin position="2648"/>
        <end position="2676"/>
    </location>
</feature>
<keyword evidence="9" id="KW-0539">Nucleus</keyword>
<dbReference type="KEGG" id="cdu:CD36_17950"/>
<keyword evidence="8" id="KW-0509">mRNA transport</keyword>
<keyword evidence="17" id="KW-1185">Reference proteome</keyword>
<dbReference type="GO" id="GO:0061630">
    <property type="term" value="F:ubiquitin protein ligase activity"/>
    <property type="evidence" value="ECO:0007669"/>
    <property type="project" value="UniProtKB-EC"/>
</dbReference>
<feature type="domain" description="HECT" evidence="14">
    <location>
        <begin position="2957"/>
        <end position="3293"/>
    </location>
</feature>
<sequence>MIVGKRDHHQRLEMAKPLRSLIDKLTACDINELPQYLQENLVWQRPRGDLFHWIPLLNRFDEIFEQKIEKYGLDKEYVKLSLVSSEDEHLIVSCLRFTYILLDHCFDKQVYSSSERIYALINSSSLEIRLRALEVGIVLAEKFVQTTSSRFSAPKPARNKILEIAKAFPPLVPIDSALKQLAENNNNNNNNRGDNDEKPSIIGDHYNFVYTLDPEKKYPSKWKSINYQYYKSIPNTVTLNKNTSKSKANDKKKEDTVTEGLHIFHLPEESVRKLTVQQLFEKGMEVLPPESWFRFGIHAQVTKAFNSTSTDAMQLREKLIQIKCLAVGFTCCMLSSQVTSTKLFETEPYIFSFLVEAISPENSSLVSRNVYFAAIRALECISFKKVWGAELIRTMGGNVSHGILFQCLRHIWKMVKDQNEDYFEEGYIHFFNLIGNLISNKSLVPRLTAGGILDDLMPFLNLPTKYRWSCSAAVHLITMYLASAKDSLDEFVANDGFNLLICNIRREVDFALENPDFGGGAPKDATVYYSITLRQANYIRNLMKLVADLIQSDSGDRLRNLFDSPLLESFNKILTHPHVFGPLILAATIDSVFFIIHNEPTAFSILNEAKVIDTILDNYERLFLPSGPLLSILPEVLGAICLNNEGLNKVKEKKLIQIFFKSFYNLDNAKELVRTESSTNIGCSLDELGRHYTSLKPIILQQLQKLIESMSEYVNQRLPGIEFYTSDSGTLFSGKEDDSPVKVENGKEITSWENEDSAYLLDNVFNFLGGLLQDSGQWGTEVIQKMSFKSWIKLLTLRNAPWDYSMSNGIVSFMGILKYFDDEKREYGLPVIVEELDKTLRLDSVLSYIKFKGEVSYFETIEPGEATILMQNLNIINVLLYALTEIYINLGSLFNERLGQIVSLFSNSELLINLVALLERSIIEETIIASNTPDEVLKMTHNFPNDSPPLQINVCDPLEIKPDTKGTSAKFKNTLQLRTGSYYFRGYIPLLLACVVRSCIPKRQDHSEGQARQDAVEILLLLGRGLTDSIGRKFNNSYYEESFILNIAYIALYMLNQKERSKDQVYTPFAVSLLQNGFFQVAETTCISLWNKLLSIDPELASATADLKYISTQESSIIKNALGQILMIFAKTVNQDNIPNMPFAKFYFYQGYETNIESSLTSALLLQIRSVALSLVENTVGSKSQLTGTDKHPENIPNPLIEQIAVIIKDIFLGKKELSNSEFIPFDSRNISPPSDQFAYLISLGMSEDQAAHFFEHGSNLSDIASGKFLRCIEIELKEEQWQSIAESIRNDKIDFSIDFEKFKPAQDILEERKSTDFVNIWINIAKMFPKALPLISEFMILVSYKELYDRVLYYIPKIKWPVEDKELFGINLYIMALLLRTGRPNIHRHNIMQHSQNLISPDIISNERMSETFFPNLLLVLERMIIILEEPDNETAPDLPFTVQKKMEFEAATKETKAKTFDLLMKLELKNHLESVNSIARILVLYAKDKRYADRIAGSQILKDLLKLVGSNIKEKAIAEPLKTSVVLIFRFCFETSKIAENIMNIELTTLFNNPIRQVKDLHTCLRDCAPSVFRDLDMSIGVICNHILLDGYTADDFTYSSRIPIRKRKNDELVQDVEMSEPGESKPLVFTSIINQLLAELMSAVKTDWLSDPSTVEEKKDTKKVTTNLFANEKFAYMHFLLQTITELVGSYKQAKLEFLTFSKKTQEEVKPRATALNFFIHQLIPTHSLESSSGPEFERRCAISSIAKMCLFSLVSSTTSGDDDSSKTDKEDVDLALIRRFVVDLIMKILKDVSQMNTSGLIKYGKLLDLFELSGSLISTKFRDTVGPLLYKQATQYDQYHLTKIYVEKQVPNLLTNLIAEFDLNFPQIDKVVKAALKPMTFLGKNKVEYKELFAGDTNQGDHNDEDDNLPEDVDYHEETPDLFRNSTLGMYDVESEGDDEFYDAEDPVDAMMTGEDLSDASDDDDDDDNDGDDDEDVDDMSSELSAIDSDLDGDDNADDIEMEIEVDPFDDERSSEDIDEDPSDMDDIEIIDDLDLVSQTEGEDDDDGDDDHNDESDGSSLDDDEASEYDEDELDGWIEQLDDGEDSSDEVQNRRRPRDPFTSLNNNSNSGLRQRLFLDGEADFYDDNVNESDGELSEIDSRSDFEVRMVTPSRGGRRRVFDQAEFTELERTSPALSVLLDGLFRDRSFGSIEISRNDHINPDATTIGRLFENMMQLGRVSKYSDQDNKFHIKSTVERWTDALKMFYPRDCGELVFSVTGTVVERIREESKAIADRKKEEQEKAQKEREEKRRKQLEEEEKRRQEEARQRQESAANIPEREPVMVRIGDRDVDISGTEIDRDYIEALPEDMREEVFASYVRERRANASSTDADVREIDPDFLDALPDNIRAEILQQETMARRFANFESSSAQDEFELDDAGEDDAFEDADSNVRASGSRHSSTITAAAAVTRAQKKSPGKVYFSPLVDKQGIAALIRLLFSPLTISQREHIYHALQYMCYNKQSRIEIMSLMIAILNDCFTNKRPAQKVYTQVCNKAGGNKDSKQQYKLPVGATQISVGIQIVEAVDYLLERNNHLKYFLLTEHENNFILKKDKKSVSKESRFPINYMLKILENKLVTDDQTLLDILARVFQVASRALHAIKNNQNTVDNDKDKEEEKEKEKDKPHVPPPPVIPDSNYRLIIKILTGNDCSNTTFRRTISAMQNFSVLPNAQKLFSLELSDKASELGQTIITDLNNLTKELIAGGGSDSKSFSKFSAHSSDQAKLLRILTALDYMFENKEKTKDQGKDDEIEELTGLYKKLALGSLWDALSETLRVLEEKPQLHNIANALLPLIEALMVVCKHSKVRELPIKDILKYEAKKIDFTKEPIESLFFSFTDEHKKILNQMVRSNPNLMSGPFGMLVRNPRVLEFDNKKNYFDRNLHQDKKENRKMLVSVRRDQVFLDSYRSLFFKPKDEFRNSKLEINFKGEQGIDAGGVTREWYQVLSRQMFNPDYALFTPVVSDETTFHPNRTSYINPEHLSFFKFIGRIIGKAIYDNCFLDCHFSRAVYKRILGKPQSLKDMETLDLEYFKSLMWMLENDITDVITEDFSVETDDYGEHKIIDLIPNGRNIPVIEENKHEYVKKVVEYRLQTSVEEQMENFLIGFHEIIPKDLVAIFDEKELELLISGLPDIDVSDWQNHTTYNNYSPSSLQIQWFWRAVKSFDNEERARLLQFATGTSKVPLNGFKELSGASGTCKFSIHRDYGSTDRLPSSHTCFNQIDLPAYDSYETLRGSLLMAITEGHEGFGLA</sequence>
<dbReference type="FunFam" id="3.30.2160.10:FF:000001">
    <property type="entry name" value="E3 ubiquitin-protein ligase NEDD4-like"/>
    <property type="match status" value="1"/>
</dbReference>
<accession>B9WB02</accession>
<feature type="compositionally biased region" description="Polar residues" evidence="13">
    <location>
        <begin position="2106"/>
        <end position="2116"/>
    </location>
</feature>
<feature type="compositionally biased region" description="Acidic residues" evidence="13">
    <location>
        <begin position="1907"/>
        <end position="1919"/>
    </location>
</feature>
<evidence type="ECO:0000313" key="15">
    <source>
        <dbReference type="CGD" id="CAL0000164048"/>
    </source>
</evidence>
<keyword evidence="5" id="KW-0813">Transport</keyword>
<feature type="region of interest" description="Disordered" evidence="13">
    <location>
        <begin position="1957"/>
        <end position="2116"/>
    </location>
</feature>
<dbReference type="GO" id="GO:0006511">
    <property type="term" value="P:ubiquitin-dependent protein catabolic process"/>
    <property type="evidence" value="ECO:0007669"/>
    <property type="project" value="TreeGrafter"/>
</dbReference>
<dbReference type="Pfam" id="PF06025">
    <property type="entry name" value="DUF913"/>
    <property type="match status" value="1"/>
</dbReference>
<protein>
    <recommendedName>
        <fullName evidence="4">HECT-type E3 ubiquitin transferase</fullName>
        <ecNumber evidence="4">2.3.2.26</ecNumber>
    </recommendedName>
    <alternativeName>
        <fullName evidence="11">HECT-type E3 ubiquitin transferase TOM1</fullName>
    </alternativeName>
</protein>
<dbReference type="SMART" id="SM00119">
    <property type="entry name" value="HECTc"/>
    <property type="match status" value="1"/>
</dbReference>
<evidence type="ECO:0000313" key="16">
    <source>
        <dbReference type="EMBL" id="CAX43572.1"/>
    </source>
</evidence>
<dbReference type="VEuPathDB" id="FungiDB:CD36_17950"/>
<evidence type="ECO:0000259" key="14">
    <source>
        <dbReference type="PROSITE" id="PS50237"/>
    </source>
</evidence>
<feature type="active site" description="Glycyl thioester intermediate" evidence="12">
    <location>
        <position position="3260"/>
    </location>
</feature>
<feature type="compositionally biased region" description="Acidic residues" evidence="13">
    <location>
        <begin position="2021"/>
        <end position="2093"/>
    </location>
</feature>
<evidence type="ECO:0000256" key="3">
    <source>
        <dbReference type="ARBA" id="ARBA00004906"/>
    </source>
</evidence>
<dbReference type="FunFam" id="3.90.1750.10:FF:000003">
    <property type="entry name" value="E3 ubiquitin-protein ligase UPL1"/>
    <property type="match status" value="1"/>
</dbReference>
<organism evidence="16 17">
    <name type="scientific">Candida dubliniensis (strain CD36 / ATCC MYA-646 / CBS 7987 / NCPF 3949 / NRRL Y-17841)</name>
    <name type="common">Yeast</name>
    <dbReference type="NCBI Taxonomy" id="573826"/>
    <lineage>
        <taxon>Eukaryota</taxon>
        <taxon>Fungi</taxon>
        <taxon>Dikarya</taxon>
        <taxon>Ascomycota</taxon>
        <taxon>Saccharomycotina</taxon>
        <taxon>Pichiomycetes</taxon>
        <taxon>Debaryomycetaceae</taxon>
        <taxon>Candida/Lodderomyces clade</taxon>
        <taxon>Candida</taxon>
    </lineage>
</organism>
<evidence type="ECO:0000256" key="2">
    <source>
        <dbReference type="ARBA" id="ARBA00004123"/>
    </source>
</evidence>
<evidence type="ECO:0000256" key="7">
    <source>
        <dbReference type="ARBA" id="ARBA00022786"/>
    </source>
</evidence>
<name>B9WB02_CANDC</name>
<feature type="region of interest" description="Disordered" evidence="13">
    <location>
        <begin position="2275"/>
        <end position="2323"/>
    </location>
</feature>
<evidence type="ECO:0000256" key="13">
    <source>
        <dbReference type="SAM" id="MobiDB-lite"/>
    </source>
</evidence>
<dbReference type="EC" id="2.3.2.26" evidence="4"/>
<feature type="region of interest" description="Disordered" evidence="13">
    <location>
        <begin position="1899"/>
        <end position="1930"/>
    </location>
</feature>
<feature type="compositionally biased region" description="Acidic residues" evidence="13">
    <location>
        <begin position="1960"/>
        <end position="1985"/>
    </location>
</feature>
<evidence type="ECO:0000256" key="5">
    <source>
        <dbReference type="ARBA" id="ARBA00022448"/>
    </source>
</evidence>
<dbReference type="GO" id="GO:0005634">
    <property type="term" value="C:nucleus"/>
    <property type="evidence" value="ECO:0007669"/>
    <property type="project" value="UniProtKB-SubCell"/>
</dbReference>
<dbReference type="HOGENOM" id="CLU_000215_0_1_1"/>
<keyword evidence="7 12" id="KW-0833">Ubl conjugation pathway</keyword>
<dbReference type="eggNOG" id="KOG0939">
    <property type="taxonomic scope" value="Eukaryota"/>
</dbReference>
<dbReference type="CDD" id="cd00078">
    <property type="entry name" value="HECTc"/>
    <property type="match status" value="1"/>
</dbReference>
<dbReference type="PANTHER" id="PTHR11254">
    <property type="entry name" value="HECT DOMAIN UBIQUITIN-PROTEIN LIGASE"/>
    <property type="match status" value="1"/>
</dbReference>
<dbReference type="Gene3D" id="3.90.1750.10">
    <property type="entry name" value="Hect, E3 ligase catalytic domains"/>
    <property type="match status" value="1"/>
</dbReference>
<dbReference type="InterPro" id="IPR010314">
    <property type="entry name" value="E3_Ub_ligase_DUF913"/>
</dbReference>
<comment type="catalytic activity">
    <reaction evidence="1">
        <text>S-ubiquitinyl-[E2 ubiquitin-conjugating enzyme]-L-cysteine + [acceptor protein]-L-lysine = [E2 ubiquitin-conjugating enzyme]-L-cysteine + N(6)-ubiquitinyl-[acceptor protein]-L-lysine.</text>
        <dbReference type="EC" id="2.3.2.26"/>
    </reaction>
</comment>
<dbReference type="GO" id="GO:0000209">
    <property type="term" value="P:protein polyubiquitination"/>
    <property type="evidence" value="ECO:0007669"/>
    <property type="project" value="TreeGrafter"/>
</dbReference>
<dbReference type="Pfam" id="PF14377">
    <property type="entry name" value="UBM"/>
    <property type="match status" value="2"/>
</dbReference>
<evidence type="ECO:0000256" key="11">
    <source>
        <dbReference type="ARBA" id="ARBA00076267"/>
    </source>
</evidence>
<feature type="compositionally biased region" description="Basic and acidic residues" evidence="13">
    <location>
        <begin position="2653"/>
        <end position="2670"/>
    </location>
</feature>
<dbReference type="InterPro" id="IPR016024">
    <property type="entry name" value="ARM-type_fold"/>
</dbReference>
<evidence type="ECO:0000256" key="9">
    <source>
        <dbReference type="ARBA" id="ARBA00023242"/>
    </source>
</evidence>
<dbReference type="Gene3D" id="3.30.2160.10">
    <property type="entry name" value="Hect, E3 ligase catalytic domain"/>
    <property type="match status" value="1"/>
</dbReference>
<dbReference type="InterPro" id="IPR025527">
    <property type="entry name" value="HUWE1/Rev1_UBM"/>
</dbReference>
<dbReference type="OrthoDB" id="8068875at2759"/>
<comment type="similarity">
    <text evidence="10">Belongs to the UPL family. TOM1/PTR1 subfamily.</text>
</comment>
<feature type="compositionally biased region" description="Acidic residues" evidence="13">
    <location>
        <begin position="1993"/>
        <end position="2014"/>
    </location>
</feature>
<dbReference type="UniPathway" id="UPA00143"/>